<proteinExistence type="predicted"/>
<accession>A0ACA9Q9S7</accession>
<name>A0ACA9Q9S7_9GLOM</name>
<sequence>MQLLSTLQDFPYLKSEFNFSKNPLFTKTLVEIKNLEDEVQMEREEAEKALQKAQE</sequence>
<dbReference type="Proteomes" id="UP000789920">
    <property type="component" value="Unassembled WGS sequence"/>
</dbReference>
<evidence type="ECO:0000313" key="2">
    <source>
        <dbReference type="Proteomes" id="UP000789920"/>
    </source>
</evidence>
<reference evidence="1" key="1">
    <citation type="submission" date="2021-06" db="EMBL/GenBank/DDBJ databases">
        <authorList>
            <person name="Kallberg Y."/>
            <person name="Tangrot J."/>
            <person name="Rosling A."/>
        </authorList>
    </citation>
    <scope>NUCLEOTIDE SEQUENCE</scope>
    <source>
        <strain evidence="1">MA461A</strain>
    </source>
</reference>
<feature type="non-terminal residue" evidence="1">
    <location>
        <position position="1"/>
    </location>
</feature>
<comment type="caution">
    <text evidence="1">The sequence shown here is derived from an EMBL/GenBank/DDBJ whole genome shotgun (WGS) entry which is preliminary data.</text>
</comment>
<organism evidence="1 2">
    <name type="scientific">Racocetra persica</name>
    <dbReference type="NCBI Taxonomy" id="160502"/>
    <lineage>
        <taxon>Eukaryota</taxon>
        <taxon>Fungi</taxon>
        <taxon>Fungi incertae sedis</taxon>
        <taxon>Mucoromycota</taxon>
        <taxon>Glomeromycotina</taxon>
        <taxon>Glomeromycetes</taxon>
        <taxon>Diversisporales</taxon>
        <taxon>Gigasporaceae</taxon>
        <taxon>Racocetra</taxon>
    </lineage>
</organism>
<gene>
    <name evidence="1" type="ORF">RPERSI_LOCUS12965</name>
</gene>
<dbReference type="EMBL" id="CAJVQC010028250">
    <property type="protein sequence ID" value="CAG8739053.1"/>
    <property type="molecule type" value="Genomic_DNA"/>
</dbReference>
<protein>
    <submittedName>
        <fullName evidence="1">21722_t:CDS:1</fullName>
    </submittedName>
</protein>
<evidence type="ECO:0000313" key="1">
    <source>
        <dbReference type="EMBL" id="CAG8739053.1"/>
    </source>
</evidence>
<keyword evidence="2" id="KW-1185">Reference proteome</keyword>